<dbReference type="Gene3D" id="2.170.120.40">
    <property type="entry name" value="YbbR-like domain"/>
    <property type="match status" value="2"/>
</dbReference>
<protein>
    <recommendedName>
        <fullName evidence="3">YbbR-like domain-containing protein</fullName>
    </recommendedName>
</protein>
<evidence type="ECO:0008006" key="3">
    <source>
        <dbReference type="Google" id="ProtNLM"/>
    </source>
</evidence>
<dbReference type="Gene3D" id="2.170.120.30">
    <property type="match status" value="2"/>
</dbReference>
<reference evidence="1" key="1">
    <citation type="journal article" date="2014" name="Int. J. Syst. Evol. Microbiol.">
        <title>Complete genome sequence of Corynebacterium casei LMG S-19264T (=DSM 44701T), isolated from a smear-ripened cheese.</title>
        <authorList>
            <consortium name="US DOE Joint Genome Institute (JGI-PGF)"/>
            <person name="Walter F."/>
            <person name="Albersmeier A."/>
            <person name="Kalinowski J."/>
            <person name="Ruckert C."/>
        </authorList>
    </citation>
    <scope>NUCLEOTIDE SEQUENCE</scope>
    <source>
        <strain evidence="1">CGMCC 1.15371</strain>
    </source>
</reference>
<dbReference type="Proteomes" id="UP000628775">
    <property type="component" value="Unassembled WGS sequence"/>
</dbReference>
<accession>A0A8J2YN97</accession>
<dbReference type="Pfam" id="PF07949">
    <property type="entry name" value="YbbR"/>
    <property type="match status" value="4"/>
</dbReference>
<evidence type="ECO:0000313" key="2">
    <source>
        <dbReference type="Proteomes" id="UP000628775"/>
    </source>
</evidence>
<dbReference type="InterPro" id="IPR053154">
    <property type="entry name" value="c-di-AMP_regulator"/>
</dbReference>
<gene>
    <name evidence="1" type="ORF">GCM10011391_38380</name>
</gene>
<dbReference type="EMBL" id="BMIR01000031">
    <property type="protein sequence ID" value="GGE55703.1"/>
    <property type="molecule type" value="Genomic_DNA"/>
</dbReference>
<dbReference type="PANTHER" id="PTHR37804">
    <property type="entry name" value="CDAA REGULATORY PROTEIN CDAR"/>
    <property type="match status" value="1"/>
</dbReference>
<dbReference type="PANTHER" id="PTHR37804:SF1">
    <property type="entry name" value="CDAA REGULATORY PROTEIN CDAR"/>
    <property type="match status" value="1"/>
</dbReference>
<dbReference type="InterPro" id="IPR012505">
    <property type="entry name" value="YbbR"/>
</dbReference>
<name>A0A8J2YN97_9BACL</name>
<organism evidence="1 2">
    <name type="scientific">Pullulanibacillus camelliae</name>
    <dbReference type="NCBI Taxonomy" id="1707096"/>
    <lineage>
        <taxon>Bacteria</taxon>
        <taxon>Bacillati</taxon>
        <taxon>Bacillota</taxon>
        <taxon>Bacilli</taxon>
        <taxon>Bacillales</taxon>
        <taxon>Sporolactobacillaceae</taxon>
        <taxon>Pullulanibacillus</taxon>
    </lineage>
</organism>
<dbReference type="AlphaFoldDB" id="A0A8J2YN97"/>
<sequence>MDKLFRNTWFIKIISFLIALMLFSMVSTKDQNQNNSGGTQIPTGNHVDTVTENLDAQYDSNQYIVLGLPPTVKVRLTGSSETITLAKLQNSRKAYVDLTNKKPGKHVVKVQTKGFPSDLSVEPIPSTINVTIQKKITKTFSVSMDLLNRADIADGYSVGDYSTDPEKVSVTGAEQLVDQIAFVKGVVDLKDVSKSVEQDVPLNAYDKNGNQLDVDIKPSVARVKIPIVSPSKDVPISVKPQGDPADGYAIESMDIDPNTVKVFGTKDVLDGIDGIEDIDVPVDGVNETKTVQVDVPTPKSADQVSPEQITVTVHVGKAVSKVVKDIPILVNDKADKDRQVTFSDPKSQRVDVKLSGAKKLMDQLQRTDVQATIDISHLSKGEHEVPIKVTVPDYMTGTPSKAKATVTIDDTDKG</sequence>
<keyword evidence="2" id="KW-1185">Reference proteome</keyword>
<proteinExistence type="predicted"/>
<dbReference type="RefSeq" id="WP_188698728.1">
    <property type="nucleotide sequence ID" value="NZ_BMIR01000031.1"/>
</dbReference>
<evidence type="ECO:0000313" key="1">
    <source>
        <dbReference type="EMBL" id="GGE55703.1"/>
    </source>
</evidence>
<comment type="caution">
    <text evidence="1">The sequence shown here is derived from an EMBL/GenBank/DDBJ whole genome shotgun (WGS) entry which is preliminary data.</text>
</comment>
<reference evidence="1" key="2">
    <citation type="submission" date="2020-09" db="EMBL/GenBank/DDBJ databases">
        <authorList>
            <person name="Sun Q."/>
            <person name="Zhou Y."/>
        </authorList>
    </citation>
    <scope>NUCLEOTIDE SEQUENCE</scope>
    <source>
        <strain evidence="1">CGMCC 1.15371</strain>
    </source>
</reference>